<name>A0ABR2KLJ8_9EUKA</name>
<dbReference type="InterPro" id="IPR037191">
    <property type="entry name" value="VPS9_dom_sf"/>
</dbReference>
<proteinExistence type="predicted"/>
<dbReference type="InterPro" id="IPR003123">
    <property type="entry name" value="VPS9"/>
</dbReference>
<dbReference type="EMBL" id="JAPFFF010000004">
    <property type="protein sequence ID" value="KAK8890855.1"/>
    <property type="molecule type" value="Genomic_DNA"/>
</dbReference>
<gene>
    <name evidence="2" type="ORF">M9Y10_028054</name>
</gene>
<reference evidence="2 3" key="1">
    <citation type="submission" date="2024-04" db="EMBL/GenBank/DDBJ databases">
        <title>Tritrichomonas musculus Genome.</title>
        <authorList>
            <person name="Alves-Ferreira E."/>
            <person name="Grigg M."/>
            <person name="Lorenzi H."/>
            <person name="Galac M."/>
        </authorList>
    </citation>
    <scope>NUCLEOTIDE SEQUENCE [LARGE SCALE GENOMIC DNA]</scope>
    <source>
        <strain evidence="2 3">EAF2021</strain>
    </source>
</reference>
<feature type="domain" description="VPS9" evidence="1">
    <location>
        <begin position="595"/>
        <end position="740"/>
    </location>
</feature>
<dbReference type="PROSITE" id="PS51205">
    <property type="entry name" value="VPS9"/>
    <property type="match status" value="1"/>
</dbReference>
<dbReference type="Proteomes" id="UP001470230">
    <property type="component" value="Unassembled WGS sequence"/>
</dbReference>
<comment type="caution">
    <text evidence="2">The sequence shown here is derived from an EMBL/GenBank/DDBJ whole genome shotgun (WGS) entry which is preliminary data.</text>
</comment>
<evidence type="ECO:0000313" key="3">
    <source>
        <dbReference type="Proteomes" id="UP001470230"/>
    </source>
</evidence>
<keyword evidence="3" id="KW-1185">Reference proteome</keyword>
<organism evidence="2 3">
    <name type="scientific">Tritrichomonas musculus</name>
    <dbReference type="NCBI Taxonomy" id="1915356"/>
    <lineage>
        <taxon>Eukaryota</taxon>
        <taxon>Metamonada</taxon>
        <taxon>Parabasalia</taxon>
        <taxon>Tritrichomonadida</taxon>
        <taxon>Tritrichomonadidae</taxon>
        <taxon>Tritrichomonas</taxon>
    </lineage>
</organism>
<evidence type="ECO:0000313" key="2">
    <source>
        <dbReference type="EMBL" id="KAK8890855.1"/>
    </source>
</evidence>
<dbReference type="SUPFAM" id="SSF109993">
    <property type="entry name" value="VPS9 domain"/>
    <property type="match status" value="1"/>
</dbReference>
<evidence type="ECO:0000259" key="1">
    <source>
        <dbReference type="PROSITE" id="PS51205"/>
    </source>
</evidence>
<dbReference type="Gene3D" id="1.20.1050.80">
    <property type="entry name" value="VPS9 domain"/>
    <property type="match status" value="1"/>
</dbReference>
<accession>A0ABR2KLJ8</accession>
<protein>
    <recommendedName>
        <fullName evidence="1">VPS9 domain-containing protein</fullName>
    </recommendedName>
</protein>
<sequence>MNEETIFYDELRDIQINLKREDTFYTFFRTETRELNHQIKFLFLSALYRHKKLGMIHMEAMLNKDITAHPSYVSSFYTQEPSRIPNVPHYISETMISQIQKEISKFSNDFSYLAQCCQRLYQTKNEILLYTLTFSTIQSIFGNLLFKESTDNYLSFMKLIIKEHYHLSTFLAQALYIHPLFIDFLNEVISNLDIKSEKYFIEFQKSWKKNAKYCPLPIIEMISYSDNPGDFLFRSLFEPICKSMHAFGAAPLIPNIELPSTEKFSKGFKKISNNLWTQLVSEKDNSTLLQSSQEIEDYIPDFGKALLLSPFDIDVLISMCSSSITMKNPFKTDSFSVFLFTMPKQRNYYFSDINLMEDISFLDDAEGKLREILINIDNVLVFSSKSQPKIKVNLSLDQYQNLMPNDSSNQELDLYNFLNDQLTFMPNKTLLKLKLNHLKPLLQKALSESHDSVEKKDIEFFNEILKKGFDNRQKERESCLKDMAYMNQIIFSLESISNQISDDLKYQKNILTFYLIEEWSKTFTPPINSPDEWNKLYVNDESFRDFFQTCFKNCETWCKVNQYRITKFDISECLFNSVMAFFSFNKYISLSNDLAIKDAKNCQRINEIMKDGKIEFIPMANQLIGDDVQKKLKPIIRVFRSADMTDQPLIKIDNFLQAQYMLFNLLQFVGVSEIGADQLEPCLFLLFSMANLPHLETTINYINHFTSPLIDFGSFPTALPFERLKSSITGFFQLIDEKSNK</sequence>